<dbReference type="InterPro" id="IPR004808">
    <property type="entry name" value="AP_endonuc_1"/>
</dbReference>
<dbReference type="GO" id="GO:0003906">
    <property type="term" value="F:DNA-(apurinic or apyrimidinic site) endonuclease activity"/>
    <property type="evidence" value="ECO:0007669"/>
    <property type="project" value="TreeGrafter"/>
</dbReference>
<dbReference type="PANTHER" id="PTHR22748">
    <property type="entry name" value="AP ENDONUCLEASE"/>
    <property type="match status" value="1"/>
</dbReference>
<name>A0A6C0B2W3_9ZZZZ</name>
<dbReference type="GO" id="GO:0008081">
    <property type="term" value="F:phosphoric diester hydrolase activity"/>
    <property type="evidence" value="ECO:0007669"/>
    <property type="project" value="TreeGrafter"/>
</dbReference>
<dbReference type="GO" id="GO:0046872">
    <property type="term" value="F:metal ion binding"/>
    <property type="evidence" value="ECO:0007669"/>
    <property type="project" value="UniProtKB-KW"/>
</dbReference>
<dbReference type="SUPFAM" id="SSF56219">
    <property type="entry name" value="DNase I-like"/>
    <property type="match status" value="1"/>
</dbReference>
<keyword evidence="4" id="KW-0378">Hydrolase</keyword>
<dbReference type="AlphaFoldDB" id="A0A6C0B2W3"/>
<dbReference type="InterPro" id="IPR036691">
    <property type="entry name" value="Endo/exonu/phosph_ase_sf"/>
</dbReference>
<evidence type="ECO:0000313" key="7">
    <source>
        <dbReference type="EMBL" id="QHS86575.1"/>
    </source>
</evidence>
<keyword evidence="5" id="KW-0460">Magnesium</keyword>
<reference evidence="7" key="1">
    <citation type="journal article" date="2020" name="Nature">
        <title>Giant virus diversity and host interactions through global metagenomics.</title>
        <authorList>
            <person name="Schulz F."/>
            <person name="Roux S."/>
            <person name="Paez-Espino D."/>
            <person name="Jungbluth S."/>
            <person name="Walsh D.A."/>
            <person name="Denef V.J."/>
            <person name="McMahon K.D."/>
            <person name="Konstantinidis K.T."/>
            <person name="Eloe-Fadrosh E.A."/>
            <person name="Kyrpides N.C."/>
            <person name="Woyke T."/>
        </authorList>
    </citation>
    <scope>NUCLEOTIDE SEQUENCE</scope>
    <source>
        <strain evidence="7">GVMAG-M-3300009422-16</strain>
    </source>
</reference>
<dbReference type="GO" id="GO:0008311">
    <property type="term" value="F:double-stranded DNA 3'-5' DNA exonuclease activity"/>
    <property type="evidence" value="ECO:0007669"/>
    <property type="project" value="TreeGrafter"/>
</dbReference>
<evidence type="ECO:0000256" key="3">
    <source>
        <dbReference type="ARBA" id="ARBA00022723"/>
    </source>
</evidence>
<evidence type="ECO:0000256" key="5">
    <source>
        <dbReference type="ARBA" id="ARBA00022842"/>
    </source>
</evidence>
<dbReference type="EMBL" id="MN739058">
    <property type="protein sequence ID" value="QHS86575.1"/>
    <property type="molecule type" value="Genomic_DNA"/>
</dbReference>
<dbReference type="GO" id="GO:0005634">
    <property type="term" value="C:nucleus"/>
    <property type="evidence" value="ECO:0007669"/>
    <property type="project" value="TreeGrafter"/>
</dbReference>
<sequence length="319" mass="37031">MKIISWNVNGIRSNIVDFTKSVNKKPRKLDNGSALGFLIKKYDPDIICFQETRLGKDNYKLFKDDSIISLFPYQYWSSAKKTGARSGNRYSGTAIWSKIEPDKITYEVPGLDNIEGRVIQVEFGNTVLITTYTPNAGSNRDYRLNKWEPVINKHISKLIKSSKKIIYCGDNNIATKSDVWFGDLLEKKLKDELTKDENSDVTKYLKKIVKSKEKYHTGKTVMAGYSKEERDAYSKLLEKNTLIDCYKYKNPNSIDKFTWFNIRIPKSVTHNKGWLIDRFLIRKKDANKINECVIVHDLGVYYKDTFISDHLPIFLNIKF</sequence>
<protein>
    <recommendedName>
        <fullName evidence="6">Endonuclease/exonuclease/phosphatase domain-containing protein</fullName>
    </recommendedName>
</protein>
<evidence type="ECO:0000256" key="4">
    <source>
        <dbReference type="ARBA" id="ARBA00022801"/>
    </source>
</evidence>
<dbReference type="Gene3D" id="3.60.10.10">
    <property type="entry name" value="Endonuclease/exonuclease/phosphatase"/>
    <property type="match status" value="1"/>
</dbReference>
<comment type="cofactor">
    <cofactor evidence="1">
        <name>Mg(2+)</name>
        <dbReference type="ChEBI" id="CHEBI:18420"/>
    </cofactor>
</comment>
<organism evidence="7">
    <name type="scientific">viral metagenome</name>
    <dbReference type="NCBI Taxonomy" id="1070528"/>
    <lineage>
        <taxon>unclassified sequences</taxon>
        <taxon>metagenomes</taxon>
        <taxon>organismal metagenomes</taxon>
    </lineage>
</organism>
<feature type="domain" description="Endonuclease/exonuclease/phosphatase" evidence="6">
    <location>
        <begin position="4"/>
        <end position="310"/>
    </location>
</feature>
<evidence type="ECO:0000256" key="1">
    <source>
        <dbReference type="ARBA" id="ARBA00001946"/>
    </source>
</evidence>
<dbReference type="Pfam" id="PF03372">
    <property type="entry name" value="Exo_endo_phos"/>
    <property type="match status" value="1"/>
</dbReference>
<accession>A0A6C0B2W3</accession>
<evidence type="ECO:0000259" key="6">
    <source>
        <dbReference type="Pfam" id="PF03372"/>
    </source>
</evidence>
<evidence type="ECO:0000256" key="2">
    <source>
        <dbReference type="ARBA" id="ARBA00007092"/>
    </source>
</evidence>
<dbReference type="PANTHER" id="PTHR22748:SF10">
    <property type="entry name" value="DNA-(APURINIC OR APYRIMIDINIC SITE) ENDONUCLEASE"/>
    <property type="match status" value="1"/>
</dbReference>
<dbReference type="InterPro" id="IPR005135">
    <property type="entry name" value="Endo/exonuclease/phosphatase"/>
</dbReference>
<proteinExistence type="inferred from homology"/>
<keyword evidence="3" id="KW-0479">Metal-binding</keyword>
<dbReference type="GO" id="GO:0006284">
    <property type="term" value="P:base-excision repair"/>
    <property type="evidence" value="ECO:0007669"/>
    <property type="project" value="TreeGrafter"/>
</dbReference>
<comment type="similarity">
    <text evidence="2">Belongs to the DNA repair enzymes AP/ExoA family.</text>
</comment>
<dbReference type="NCBIfam" id="TIGR00633">
    <property type="entry name" value="xth"/>
    <property type="match status" value="1"/>
</dbReference>
<dbReference type="PROSITE" id="PS51435">
    <property type="entry name" value="AP_NUCLEASE_F1_4"/>
    <property type="match status" value="1"/>
</dbReference>